<comment type="subunit">
    <text evidence="9">Homodimer.</text>
</comment>
<dbReference type="RefSeq" id="WP_004095312.1">
    <property type="nucleotide sequence ID" value="NZ_AFGF01000084.1"/>
</dbReference>
<dbReference type="NCBIfam" id="TIGR01035">
    <property type="entry name" value="hemA"/>
    <property type="match status" value="1"/>
</dbReference>
<evidence type="ECO:0000256" key="5">
    <source>
        <dbReference type="ARBA" id="ARBA00023002"/>
    </source>
</evidence>
<evidence type="ECO:0000256" key="11">
    <source>
        <dbReference type="PIRSR" id="PIRSR000445-2"/>
    </source>
</evidence>
<dbReference type="SUPFAM" id="SSF69742">
    <property type="entry name" value="Glutamyl tRNA-reductase catalytic, N-terminal domain"/>
    <property type="match status" value="1"/>
</dbReference>
<dbReference type="Gene3D" id="3.40.50.720">
    <property type="entry name" value="NAD(P)-binding Rossmann-like Domain"/>
    <property type="match status" value="1"/>
</dbReference>
<dbReference type="InterPro" id="IPR006151">
    <property type="entry name" value="Shikm_DH/Glu-tRNA_Rdtase"/>
</dbReference>
<accession>F7NJ61</accession>
<reference evidence="18 19" key="1">
    <citation type="journal article" date="2011" name="EMBO J.">
        <title>Structural diversity of bacterial flagellar motors.</title>
        <authorList>
            <person name="Chen S."/>
            <person name="Beeby M."/>
            <person name="Murphy G.E."/>
            <person name="Leadbetter J.R."/>
            <person name="Hendrixson D.R."/>
            <person name="Briegel A."/>
            <person name="Li Z."/>
            <person name="Shi J."/>
            <person name="Tocheva E.I."/>
            <person name="Muller A."/>
            <person name="Dobro M.J."/>
            <person name="Jensen G.J."/>
        </authorList>
    </citation>
    <scope>NUCLEOTIDE SEQUENCE [LARGE SCALE GENOMIC DNA]</scope>
    <source>
        <strain evidence="18 19">DSM 6540</strain>
    </source>
</reference>
<dbReference type="GO" id="GO:0050661">
    <property type="term" value="F:NADP binding"/>
    <property type="evidence" value="ECO:0007669"/>
    <property type="project" value="InterPro"/>
</dbReference>
<proteinExistence type="inferred from homology"/>
<dbReference type="Pfam" id="PF01488">
    <property type="entry name" value="Shikimate_DH"/>
    <property type="match status" value="1"/>
</dbReference>
<feature type="binding site" evidence="9 11">
    <location>
        <position position="122"/>
    </location>
    <ligand>
        <name>substrate</name>
    </ligand>
</feature>
<dbReference type="OrthoDB" id="110209at2"/>
<dbReference type="EC" id="1.2.1.70" evidence="3 9"/>
<evidence type="ECO:0000256" key="1">
    <source>
        <dbReference type="ARBA" id="ARBA00005059"/>
    </source>
</evidence>
<feature type="site" description="Important for activity" evidence="9 13">
    <location>
        <position position="101"/>
    </location>
</feature>
<dbReference type="STRING" id="1009370.ALO_10614"/>
<dbReference type="PANTHER" id="PTHR43013:SF1">
    <property type="entry name" value="GLUTAMYL-TRNA REDUCTASE"/>
    <property type="match status" value="1"/>
</dbReference>
<dbReference type="PANTHER" id="PTHR43013">
    <property type="entry name" value="GLUTAMYL-TRNA REDUCTASE"/>
    <property type="match status" value="1"/>
</dbReference>
<evidence type="ECO:0000256" key="10">
    <source>
        <dbReference type="PIRSR" id="PIRSR000445-1"/>
    </source>
</evidence>
<dbReference type="AlphaFoldDB" id="F7NJ61"/>
<dbReference type="InterPro" id="IPR036343">
    <property type="entry name" value="GluRdtase_N_sf"/>
</dbReference>
<evidence type="ECO:0000256" key="7">
    <source>
        <dbReference type="ARBA" id="ARBA00047464"/>
    </source>
</evidence>
<evidence type="ECO:0000256" key="2">
    <source>
        <dbReference type="ARBA" id="ARBA00005916"/>
    </source>
</evidence>
<dbReference type="InterPro" id="IPR015896">
    <property type="entry name" value="4pyrrol_synth_GluRdtase_dimer"/>
</dbReference>
<dbReference type="SUPFAM" id="SSF69075">
    <property type="entry name" value="Glutamyl tRNA-reductase dimerization domain"/>
    <property type="match status" value="1"/>
</dbReference>
<evidence type="ECO:0000256" key="3">
    <source>
        <dbReference type="ARBA" id="ARBA00012970"/>
    </source>
</evidence>
<dbReference type="PROSITE" id="PS00747">
    <property type="entry name" value="GLUTR"/>
    <property type="match status" value="1"/>
</dbReference>
<dbReference type="InterPro" id="IPR018214">
    <property type="entry name" value="GluRdtase_CS"/>
</dbReference>
<name>F7NJ61_9FIRM</name>
<dbReference type="CDD" id="cd05213">
    <property type="entry name" value="NAD_bind_Glutamyl_tRNA_reduct"/>
    <property type="match status" value="1"/>
</dbReference>
<dbReference type="Gene3D" id="3.30.460.30">
    <property type="entry name" value="Glutamyl-tRNA reductase, N-terminal domain"/>
    <property type="match status" value="1"/>
</dbReference>
<dbReference type="Proteomes" id="UP000003240">
    <property type="component" value="Unassembled WGS sequence"/>
</dbReference>
<dbReference type="InterPro" id="IPR000343">
    <property type="entry name" value="4pyrrol_synth_GluRdtase"/>
</dbReference>
<dbReference type="InterPro" id="IPR036291">
    <property type="entry name" value="NAD(P)-bd_dom_sf"/>
</dbReference>
<comment type="catalytic activity">
    <reaction evidence="7 9 14">
        <text>(S)-4-amino-5-oxopentanoate + tRNA(Glu) + NADP(+) = L-glutamyl-tRNA(Glu) + NADPH + H(+)</text>
        <dbReference type="Rhea" id="RHEA:12344"/>
        <dbReference type="Rhea" id="RHEA-COMP:9663"/>
        <dbReference type="Rhea" id="RHEA-COMP:9680"/>
        <dbReference type="ChEBI" id="CHEBI:15378"/>
        <dbReference type="ChEBI" id="CHEBI:57501"/>
        <dbReference type="ChEBI" id="CHEBI:57783"/>
        <dbReference type="ChEBI" id="CHEBI:58349"/>
        <dbReference type="ChEBI" id="CHEBI:78442"/>
        <dbReference type="ChEBI" id="CHEBI:78520"/>
        <dbReference type="EC" id="1.2.1.70"/>
    </reaction>
</comment>
<keyword evidence="6 9" id="KW-0627">Porphyrin biosynthesis</keyword>
<feature type="binding site" evidence="9 11">
    <location>
        <begin position="116"/>
        <end position="118"/>
    </location>
    <ligand>
        <name>substrate</name>
    </ligand>
</feature>
<comment type="miscellaneous">
    <text evidence="9">During catalysis, the active site Cys acts as a nucleophile attacking the alpha-carbonyl group of tRNA-bound glutamate with the formation of a thioester intermediate between enzyme and glutamate, and the concomitant release of tRNA(Glu). The thioester intermediate is finally reduced by direct hydride transfer from NADPH, to form the product GSA.</text>
</comment>
<sequence length="442" mass="49398">MQLVVLGLNHKTAPVEIRECLSISEEQIKKILGRIRESGERGELEECVILSTCNRTELYAVVENSEKALPAVRRMLTGMAGSQVDAENYLFYHTGEDCIRHLFRVASSLESLIVGEGQILSQVKKAYRIARDAGTTATMLNTLFHRAITVGKKVRTQTRIAYSTLSVSYAAVELAKKKIGNLAASKVLILGAGEMSELTARHLVENGVQTVFVSNRHYDRAVQLAGRFNGIAVPFENFLTSAREADIIITSTGAPHYIITAWDVAHLMPKRQGAPLILIDIAVPRDVEPEAGAIAGVNLYNIDDLEAVVESNLRGRAQEAEQAGELIEIEIKELLEKFRYLPFRPTLAQLADKAERIRQRELKRALTKLPEITAVERKVLEHMSRMLVRKLLRDPILGMHEAAAKGRETYYLNAVHALFNLEEIREEAHCGKTTTDHRYARQ</sequence>
<dbReference type="GO" id="GO:0019353">
    <property type="term" value="P:protoporphyrinogen IX biosynthetic process from glutamate"/>
    <property type="evidence" value="ECO:0007669"/>
    <property type="project" value="TreeGrafter"/>
</dbReference>
<evidence type="ECO:0000259" key="16">
    <source>
        <dbReference type="Pfam" id="PF01488"/>
    </source>
</evidence>
<evidence type="ECO:0000256" key="4">
    <source>
        <dbReference type="ARBA" id="ARBA00022857"/>
    </source>
</evidence>
<evidence type="ECO:0000256" key="12">
    <source>
        <dbReference type="PIRSR" id="PIRSR000445-3"/>
    </source>
</evidence>
<dbReference type="UniPathway" id="UPA00251">
    <property type="reaction ID" value="UER00316"/>
</dbReference>
<dbReference type="Pfam" id="PF00745">
    <property type="entry name" value="GlutR_dimer"/>
    <property type="match status" value="1"/>
</dbReference>
<dbReference type="FunFam" id="3.30.460.30:FF:000001">
    <property type="entry name" value="Glutamyl-tRNA reductase"/>
    <property type="match status" value="1"/>
</dbReference>
<dbReference type="eggNOG" id="COG0373">
    <property type="taxonomic scope" value="Bacteria"/>
</dbReference>
<evidence type="ECO:0000256" key="14">
    <source>
        <dbReference type="RuleBase" id="RU000584"/>
    </source>
</evidence>
<keyword evidence="4 9" id="KW-0521">NADP</keyword>
<evidence type="ECO:0000256" key="6">
    <source>
        <dbReference type="ARBA" id="ARBA00023244"/>
    </source>
</evidence>
<dbReference type="GO" id="GO:0008883">
    <property type="term" value="F:glutamyl-tRNA reductase activity"/>
    <property type="evidence" value="ECO:0007669"/>
    <property type="project" value="UniProtKB-UniRule"/>
</dbReference>
<dbReference type="InterPro" id="IPR015895">
    <property type="entry name" value="4pyrrol_synth_GluRdtase_N"/>
</dbReference>
<feature type="binding site" evidence="9 12">
    <location>
        <begin position="191"/>
        <end position="196"/>
    </location>
    <ligand>
        <name>NADP(+)</name>
        <dbReference type="ChEBI" id="CHEBI:58349"/>
    </ligand>
</feature>
<keyword evidence="5 9" id="KW-0560">Oxidoreductase</keyword>
<dbReference type="InterPro" id="IPR036453">
    <property type="entry name" value="GluRdtase_dimer_dom_sf"/>
</dbReference>
<dbReference type="Pfam" id="PF05201">
    <property type="entry name" value="GlutR_N"/>
    <property type="match status" value="1"/>
</dbReference>
<feature type="binding site" evidence="9 11">
    <location>
        <begin position="52"/>
        <end position="55"/>
    </location>
    <ligand>
        <name>substrate</name>
    </ligand>
</feature>
<feature type="domain" description="Tetrapyrrole biosynthesis glutamyl-tRNA reductase dimerisation" evidence="15">
    <location>
        <begin position="322"/>
        <end position="421"/>
    </location>
</feature>
<organism evidence="18 19">
    <name type="scientific">Acetonema longum DSM 6540</name>
    <dbReference type="NCBI Taxonomy" id="1009370"/>
    <lineage>
        <taxon>Bacteria</taxon>
        <taxon>Bacillati</taxon>
        <taxon>Bacillota</taxon>
        <taxon>Negativicutes</taxon>
        <taxon>Acetonemataceae</taxon>
        <taxon>Acetonema</taxon>
    </lineage>
</organism>
<evidence type="ECO:0000259" key="15">
    <source>
        <dbReference type="Pfam" id="PF00745"/>
    </source>
</evidence>
<comment type="pathway">
    <text evidence="1 9 14">Porphyrin-containing compound metabolism; protoporphyrin-IX biosynthesis; 5-aminolevulinate from L-glutamyl-tRNA(Glu): step 1/2.</text>
</comment>
<evidence type="ECO:0000256" key="13">
    <source>
        <dbReference type="PIRSR" id="PIRSR000445-4"/>
    </source>
</evidence>
<dbReference type="PIRSF" id="PIRSF000445">
    <property type="entry name" value="4pyrrol_synth_GluRdtase"/>
    <property type="match status" value="1"/>
</dbReference>
<dbReference type="HAMAP" id="MF_00087">
    <property type="entry name" value="Glu_tRNA_reductase"/>
    <property type="match status" value="1"/>
</dbReference>
<evidence type="ECO:0000256" key="9">
    <source>
        <dbReference type="HAMAP-Rule" id="MF_00087"/>
    </source>
</evidence>
<feature type="domain" description="Quinate/shikimate 5-dehydrogenase/glutamyl-tRNA reductase" evidence="16">
    <location>
        <begin position="173"/>
        <end position="308"/>
    </location>
</feature>
<comment type="similarity">
    <text evidence="2 9 14">Belongs to the glutamyl-tRNA reductase family.</text>
</comment>
<dbReference type="EMBL" id="AFGF01000084">
    <property type="protein sequence ID" value="EGO63908.1"/>
    <property type="molecule type" value="Genomic_DNA"/>
</dbReference>
<feature type="active site" description="Nucleophile" evidence="9 10">
    <location>
        <position position="53"/>
    </location>
</feature>
<evidence type="ECO:0000256" key="8">
    <source>
        <dbReference type="ARBA" id="ARBA00068659"/>
    </source>
</evidence>
<evidence type="ECO:0000313" key="18">
    <source>
        <dbReference type="EMBL" id="EGO63908.1"/>
    </source>
</evidence>
<protein>
    <recommendedName>
        <fullName evidence="8 9">Glutamyl-tRNA reductase</fullName>
        <shortName evidence="9">GluTR</shortName>
        <ecNumber evidence="3 9">1.2.1.70</ecNumber>
    </recommendedName>
</protein>
<evidence type="ECO:0000259" key="17">
    <source>
        <dbReference type="Pfam" id="PF05201"/>
    </source>
</evidence>
<comment type="caution">
    <text evidence="18">The sequence shown here is derived from an EMBL/GenBank/DDBJ whole genome shotgun (WGS) entry which is preliminary data.</text>
</comment>
<comment type="domain">
    <text evidence="9">Possesses an unusual extended V-shaped dimeric structure with each monomer consisting of three distinct domains arranged along a curved 'spinal' alpha-helix. The N-terminal catalytic domain specifically recognizes the glutamate moiety of the substrate. The second domain is the NADPH-binding domain, and the third C-terminal domain is responsible for dimerization.</text>
</comment>
<evidence type="ECO:0000313" key="19">
    <source>
        <dbReference type="Proteomes" id="UP000003240"/>
    </source>
</evidence>
<keyword evidence="19" id="KW-1185">Reference proteome</keyword>
<feature type="domain" description="Glutamyl-tRNA reductase N-terminal" evidence="17">
    <location>
        <begin position="6"/>
        <end position="158"/>
    </location>
</feature>
<dbReference type="SUPFAM" id="SSF51735">
    <property type="entry name" value="NAD(P)-binding Rossmann-fold domains"/>
    <property type="match status" value="1"/>
</dbReference>
<gene>
    <name evidence="9 18" type="primary">hemA</name>
    <name evidence="18" type="ORF">ALO_10614</name>
</gene>
<feature type="binding site" evidence="9 11">
    <location>
        <position position="111"/>
    </location>
    <ligand>
        <name>substrate</name>
    </ligand>
</feature>
<comment type="function">
    <text evidence="9">Catalyzes the NADPH-dependent reduction of glutamyl-tRNA(Glu) to glutamate 1-semialdehyde (GSA).</text>
</comment>
<dbReference type="FunFam" id="3.40.50.720:FF:000031">
    <property type="entry name" value="Glutamyl-tRNA reductase"/>
    <property type="match status" value="1"/>
</dbReference>